<protein>
    <submittedName>
        <fullName evidence="6">SHSP domain-containing protein</fullName>
    </submittedName>
</protein>
<evidence type="ECO:0000256" key="2">
    <source>
        <dbReference type="RuleBase" id="RU003616"/>
    </source>
</evidence>
<sequence length="397" mass="47480">MALVESRWRDEEMRRSFWDDDRWMRDWDDWPIDWPQPRELVRRFRSAFDRRRSFLDWPSDWPTMDAVVPRFSSHLDRMDRNWRSDPFWRDLYPRWAEPIFKEGIDIKTKITNDSHRFAVDVKTVDDTLLIEGRHEDVRDRDNFTKMYFVRKYQLPSDVDPADVCSSIDSTGRLTVEATKRQRLASGRERVIPIEGPSRRGDNRGQQRSDSNSSLRERERRSPQTTHSSHTYYHESSRTGGGQGANQSQERTQYRGEERSGFDTREKREREYRSETRNEYRSESRDSHRDDYRQDGSLDRHRYRVDSPSTSTQQNGGGGFDTREKREREYRSETRNEYRSESRDSHRDDYRQDGSLDRHRYRVDSPSTSTQQNGGGEAAKSESRSSVRSVQILRKTFQ</sequence>
<dbReference type="GO" id="GO:0005737">
    <property type="term" value="C:cytoplasm"/>
    <property type="evidence" value="ECO:0007669"/>
    <property type="project" value="TreeGrafter"/>
</dbReference>
<feature type="compositionally biased region" description="Basic and acidic residues" evidence="3">
    <location>
        <begin position="320"/>
        <end position="357"/>
    </location>
</feature>
<organism evidence="5 6">
    <name type="scientific">Ascaris lumbricoides</name>
    <name type="common">Giant roundworm</name>
    <dbReference type="NCBI Taxonomy" id="6252"/>
    <lineage>
        <taxon>Eukaryota</taxon>
        <taxon>Metazoa</taxon>
        <taxon>Ecdysozoa</taxon>
        <taxon>Nematoda</taxon>
        <taxon>Chromadorea</taxon>
        <taxon>Rhabditida</taxon>
        <taxon>Spirurina</taxon>
        <taxon>Ascaridomorpha</taxon>
        <taxon>Ascaridoidea</taxon>
        <taxon>Ascarididae</taxon>
        <taxon>Ascaris</taxon>
    </lineage>
</organism>
<dbReference type="Pfam" id="PF00011">
    <property type="entry name" value="HSP20"/>
    <property type="match status" value="1"/>
</dbReference>
<dbReference type="SUPFAM" id="SSF49764">
    <property type="entry name" value="HSP20-like chaperones"/>
    <property type="match status" value="1"/>
</dbReference>
<dbReference type="GO" id="GO:0042026">
    <property type="term" value="P:protein refolding"/>
    <property type="evidence" value="ECO:0007669"/>
    <property type="project" value="TreeGrafter"/>
</dbReference>
<dbReference type="WBParaSite" id="ALUE_0001813801-mRNA-1">
    <property type="protein sequence ID" value="ALUE_0001813801-mRNA-1"/>
    <property type="gene ID" value="ALUE_0001813801"/>
</dbReference>
<dbReference type="InterPro" id="IPR001436">
    <property type="entry name" value="Alpha-crystallin/sHSP_animal"/>
</dbReference>
<dbReference type="GO" id="GO:0005634">
    <property type="term" value="C:nucleus"/>
    <property type="evidence" value="ECO:0007669"/>
    <property type="project" value="TreeGrafter"/>
</dbReference>
<feature type="compositionally biased region" description="Basic and acidic residues" evidence="3">
    <location>
        <begin position="251"/>
        <end position="299"/>
    </location>
</feature>
<dbReference type="Proteomes" id="UP000036681">
    <property type="component" value="Unplaced"/>
</dbReference>
<reference evidence="6" key="1">
    <citation type="submission" date="2023-03" db="UniProtKB">
        <authorList>
            <consortium name="WormBaseParasite"/>
        </authorList>
    </citation>
    <scope>IDENTIFICATION</scope>
</reference>
<dbReference type="InterPro" id="IPR008978">
    <property type="entry name" value="HSP20-like_chaperone"/>
</dbReference>
<dbReference type="CDD" id="cd06526">
    <property type="entry name" value="metazoan_ACD"/>
    <property type="match status" value="1"/>
</dbReference>
<dbReference type="PANTHER" id="PTHR45640">
    <property type="entry name" value="HEAT SHOCK PROTEIN HSP-12.2-RELATED"/>
    <property type="match status" value="1"/>
</dbReference>
<feature type="compositionally biased region" description="Basic and acidic residues" evidence="3">
    <location>
        <begin position="185"/>
        <end position="206"/>
    </location>
</feature>
<comment type="similarity">
    <text evidence="1 2">Belongs to the small heat shock protein (HSP20) family.</text>
</comment>
<evidence type="ECO:0000313" key="5">
    <source>
        <dbReference type="Proteomes" id="UP000036681"/>
    </source>
</evidence>
<dbReference type="GO" id="GO:0009408">
    <property type="term" value="P:response to heat"/>
    <property type="evidence" value="ECO:0007669"/>
    <property type="project" value="TreeGrafter"/>
</dbReference>
<feature type="region of interest" description="Disordered" evidence="3">
    <location>
        <begin position="181"/>
        <end position="397"/>
    </location>
</feature>
<feature type="domain" description="SHSP" evidence="4">
    <location>
        <begin position="86"/>
        <end position="194"/>
    </location>
</feature>
<dbReference type="GO" id="GO:0051082">
    <property type="term" value="F:unfolded protein binding"/>
    <property type="evidence" value="ECO:0007669"/>
    <property type="project" value="TreeGrafter"/>
</dbReference>
<dbReference type="InterPro" id="IPR002068">
    <property type="entry name" value="A-crystallin/Hsp20_dom"/>
</dbReference>
<evidence type="ECO:0000313" key="6">
    <source>
        <dbReference type="WBParaSite" id="ALUE_0001813801-mRNA-1"/>
    </source>
</evidence>
<dbReference type="PRINTS" id="PR00299">
    <property type="entry name" value="ACRYSTALLIN"/>
</dbReference>
<proteinExistence type="inferred from homology"/>
<evidence type="ECO:0000256" key="3">
    <source>
        <dbReference type="SAM" id="MobiDB-lite"/>
    </source>
</evidence>
<dbReference type="AlphaFoldDB" id="A0A9J2Q7D2"/>
<evidence type="ECO:0000259" key="4">
    <source>
        <dbReference type="PROSITE" id="PS01031"/>
    </source>
</evidence>
<evidence type="ECO:0000256" key="1">
    <source>
        <dbReference type="PROSITE-ProRule" id="PRU00285"/>
    </source>
</evidence>
<keyword evidence="5" id="KW-1185">Reference proteome</keyword>
<accession>A0A9J2Q7D2</accession>
<dbReference type="Gene3D" id="2.60.40.790">
    <property type="match status" value="1"/>
</dbReference>
<dbReference type="PROSITE" id="PS01031">
    <property type="entry name" value="SHSP"/>
    <property type="match status" value="1"/>
</dbReference>
<dbReference type="PANTHER" id="PTHR45640:SF10">
    <property type="entry name" value="SHSP DOMAIN-CONTAINING PROTEIN"/>
    <property type="match status" value="1"/>
</dbReference>
<name>A0A9J2Q7D2_ASCLU</name>